<comment type="caution">
    <text evidence="3">The sequence shown here is derived from an EMBL/GenBank/DDBJ whole genome shotgun (WGS) entry which is preliminary data.</text>
</comment>
<dbReference type="GO" id="GO:0008409">
    <property type="term" value="F:5'-3' exonuclease activity"/>
    <property type="evidence" value="ECO:0007669"/>
    <property type="project" value="InterPro"/>
</dbReference>
<dbReference type="InParanoid" id="A0A2V0PPX5"/>
<dbReference type="GO" id="GO:0017108">
    <property type="term" value="F:5'-flap endonuclease activity"/>
    <property type="evidence" value="ECO:0007669"/>
    <property type="project" value="InterPro"/>
</dbReference>
<evidence type="ECO:0000313" key="3">
    <source>
        <dbReference type="EMBL" id="GBG00234.1"/>
    </source>
</evidence>
<feature type="compositionally biased region" description="Low complexity" evidence="1">
    <location>
        <begin position="1"/>
        <end position="21"/>
    </location>
</feature>
<dbReference type="InterPro" id="IPR029060">
    <property type="entry name" value="PIN-like_dom_sf"/>
</dbReference>
<dbReference type="SUPFAM" id="SSF88723">
    <property type="entry name" value="PIN domain-like"/>
    <property type="match status" value="1"/>
</dbReference>
<feature type="region of interest" description="Disordered" evidence="1">
    <location>
        <begin position="511"/>
        <end position="560"/>
    </location>
</feature>
<evidence type="ECO:0000256" key="1">
    <source>
        <dbReference type="SAM" id="MobiDB-lite"/>
    </source>
</evidence>
<dbReference type="SMART" id="SM00475">
    <property type="entry name" value="53EXOc"/>
    <property type="match status" value="1"/>
</dbReference>
<evidence type="ECO:0000259" key="2">
    <source>
        <dbReference type="SMART" id="SM00475"/>
    </source>
</evidence>
<evidence type="ECO:0000313" key="4">
    <source>
        <dbReference type="Proteomes" id="UP000247498"/>
    </source>
</evidence>
<dbReference type="PANTHER" id="PTHR42646">
    <property type="entry name" value="FLAP ENDONUCLEASE XNI"/>
    <property type="match status" value="1"/>
</dbReference>
<dbReference type="OrthoDB" id="10683124at2759"/>
<feature type="compositionally biased region" description="Gly residues" evidence="1">
    <location>
        <begin position="527"/>
        <end position="552"/>
    </location>
</feature>
<proteinExistence type="predicted"/>
<sequence>MQRAAAPRRLPAAASPSAAPAGCCRPQRRRRLAVDSESASPWWHQPAAPCGCARTSKPRAAGAAAAAAGAAGAGEPQRAGAAAAARREPPPRIVEAAPGGWAYAAPAGAPPLVLVVDGTNLAARCARPPPWDARPPPQRFAWWLRFLLAATGAAAGLVCFDNKGSTGGNARAALDPAYNRARHGKLPAGEYYEADDAMADAAQWLAGRPGPPTALLVSADSDLAQAMGPACWWLETEEAPGPARPSALRLHGAAAFEAAAGYPPARHAAFLALTGKAAAGVKGTGLSARAARGLVERYGGLEEILAAADAGALTALGPRAAAALGPGAGRAAARRNLRLLTLGCGGARLLPAAVEAELLEALRRGGRVGAAAAAAAAAEAPAPAAAEAPAKIAAGASRVAAAMARAQPAAAAAPAAAASEVATAAAPAAAAPAAAAPAAAPAAAAAAAGLRALVALHPVVGARWEARRLELAALSAVLSRLGLPHAVAWVCPRRGLPLDAAVRVRGADGRPLVGGGGAAGQQLGREAIGGGGGGGGGSSNSGGSGGGDGGSTDGPPAGQPLEAATAEAAGEFDPGSCLALVLVGPEDLAAAAPAAADAGQEGIVQVKPQALSPAAKRRLSLVKGCGWRPVLVSCGGAGGDEGARAAQLGAVLTAAM</sequence>
<dbReference type="PANTHER" id="PTHR42646:SF2">
    <property type="entry name" value="5'-3' EXONUCLEASE FAMILY PROTEIN"/>
    <property type="match status" value="1"/>
</dbReference>
<protein>
    <recommendedName>
        <fullName evidence="2">5'-3' exonuclease domain-containing protein</fullName>
    </recommendedName>
</protein>
<dbReference type="EMBL" id="BDRX01000203">
    <property type="protein sequence ID" value="GBG00234.1"/>
    <property type="molecule type" value="Genomic_DNA"/>
</dbReference>
<feature type="region of interest" description="Disordered" evidence="1">
    <location>
        <begin position="1"/>
        <end position="55"/>
    </location>
</feature>
<dbReference type="GO" id="GO:0003677">
    <property type="term" value="F:DNA binding"/>
    <property type="evidence" value="ECO:0007669"/>
    <property type="project" value="InterPro"/>
</dbReference>
<reference evidence="3 4" key="1">
    <citation type="journal article" date="2018" name="Sci. Rep.">
        <title>Raphidocelis subcapitata (=Pseudokirchneriella subcapitata) provides an insight into genome evolution and environmental adaptations in the Sphaeropleales.</title>
        <authorList>
            <person name="Suzuki S."/>
            <person name="Yamaguchi H."/>
            <person name="Nakajima N."/>
            <person name="Kawachi M."/>
        </authorList>
    </citation>
    <scope>NUCLEOTIDE SEQUENCE [LARGE SCALE GENOMIC DNA]</scope>
    <source>
        <strain evidence="3 4">NIES-35</strain>
    </source>
</reference>
<feature type="domain" description="5'-3' exonuclease" evidence="2">
    <location>
        <begin position="109"/>
        <end position="364"/>
    </location>
</feature>
<dbReference type="GO" id="GO:0033567">
    <property type="term" value="P:DNA replication, Okazaki fragment processing"/>
    <property type="evidence" value="ECO:0007669"/>
    <property type="project" value="InterPro"/>
</dbReference>
<dbReference type="InterPro" id="IPR038969">
    <property type="entry name" value="FEN"/>
</dbReference>
<gene>
    <name evidence="3" type="ORF">Rsub_12878</name>
</gene>
<dbReference type="AlphaFoldDB" id="A0A2V0PPX5"/>
<organism evidence="3 4">
    <name type="scientific">Raphidocelis subcapitata</name>
    <dbReference type="NCBI Taxonomy" id="307507"/>
    <lineage>
        <taxon>Eukaryota</taxon>
        <taxon>Viridiplantae</taxon>
        <taxon>Chlorophyta</taxon>
        <taxon>core chlorophytes</taxon>
        <taxon>Chlorophyceae</taxon>
        <taxon>CS clade</taxon>
        <taxon>Sphaeropleales</taxon>
        <taxon>Selenastraceae</taxon>
        <taxon>Raphidocelis</taxon>
    </lineage>
</organism>
<keyword evidence="4" id="KW-1185">Reference proteome</keyword>
<dbReference type="Proteomes" id="UP000247498">
    <property type="component" value="Unassembled WGS sequence"/>
</dbReference>
<dbReference type="InterPro" id="IPR002421">
    <property type="entry name" value="5-3_exonuclease"/>
</dbReference>
<accession>A0A2V0PPX5</accession>
<name>A0A2V0PPX5_9CHLO</name>